<reference evidence="1" key="2">
    <citation type="submission" date="2023-04" db="EMBL/GenBank/DDBJ databases">
        <authorList>
            <person name="Bruccoleri R.E."/>
            <person name="Oakeley E.J."/>
            <person name="Faust A.-M."/>
            <person name="Dessus-Babus S."/>
            <person name="Altorfer M."/>
            <person name="Burckhardt D."/>
            <person name="Oertli M."/>
            <person name="Naumann U."/>
            <person name="Petersen F."/>
            <person name="Wong J."/>
        </authorList>
    </citation>
    <scope>NUCLEOTIDE SEQUENCE</scope>
    <source>
        <strain evidence="1">GSM-AAB239-AS_SAM_17_03QT</strain>
        <tissue evidence="1">Leaf</tissue>
    </source>
</reference>
<name>A0AAX6HUM2_IRIPA</name>
<evidence type="ECO:0000313" key="2">
    <source>
        <dbReference type="Proteomes" id="UP001140949"/>
    </source>
</evidence>
<keyword evidence="2" id="KW-1185">Reference proteome</keyword>
<dbReference type="AlphaFoldDB" id="A0AAX6HUM2"/>
<accession>A0AAX6HUM2</accession>
<evidence type="ECO:0000313" key="1">
    <source>
        <dbReference type="EMBL" id="KAJ6844468.1"/>
    </source>
</evidence>
<organism evidence="1 2">
    <name type="scientific">Iris pallida</name>
    <name type="common">Sweet iris</name>
    <dbReference type="NCBI Taxonomy" id="29817"/>
    <lineage>
        <taxon>Eukaryota</taxon>
        <taxon>Viridiplantae</taxon>
        <taxon>Streptophyta</taxon>
        <taxon>Embryophyta</taxon>
        <taxon>Tracheophyta</taxon>
        <taxon>Spermatophyta</taxon>
        <taxon>Magnoliopsida</taxon>
        <taxon>Liliopsida</taxon>
        <taxon>Asparagales</taxon>
        <taxon>Iridaceae</taxon>
        <taxon>Iridoideae</taxon>
        <taxon>Irideae</taxon>
        <taxon>Iris</taxon>
    </lineage>
</organism>
<dbReference type="Proteomes" id="UP001140949">
    <property type="component" value="Unassembled WGS sequence"/>
</dbReference>
<proteinExistence type="predicted"/>
<sequence length="62" mass="7138">MEKIVEHSVYLIYDKPRSLPPPWRFIRPSPSTPDQQIGGASEDDIIMKDGLLYECCMVDGWI</sequence>
<protein>
    <submittedName>
        <fullName evidence="1">Leucine-rich repeat extensin-like protein 3</fullName>
    </submittedName>
</protein>
<gene>
    <name evidence="1" type="ORF">M6B38_292740</name>
</gene>
<reference evidence="1" key="1">
    <citation type="journal article" date="2023" name="GigaByte">
        <title>Genome assembly of the bearded iris, Iris pallida Lam.</title>
        <authorList>
            <person name="Bruccoleri R.E."/>
            <person name="Oakeley E.J."/>
            <person name="Faust A.M.E."/>
            <person name="Altorfer M."/>
            <person name="Dessus-Babus S."/>
            <person name="Burckhardt D."/>
            <person name="Oertli M."/>
            <person name="Naumann U."/>
            <person name="Petersen F."/>
            <person name="Wong J."/>
        </authorList>
    </citation>
    <scope>NUCLEOTIDE SEQUENCE</scope>
    <source>
        <strain evidence="1">GSM-AAB239-AS_SAM_17_03QT</strain>
    </source>
</reference>
<comment type="caution">
    <text evidence="1">The sequence shown here is derived from an EMBL/GenBank/DDBJ whole genome shotgun (WGS) entry which is preliminary data.</text>
</comment>
<dbReference type="EMBL" id="JANAVB010006599">
    <property type="protein sequence ID" value="KAJ6844468.1"/>
    <property type="molecule type" value="Genomic_DNA"/>
</dbReference>